<protein>
    <submittedName>
        <fullName evidence="1">Uncharacterized protein</fullName>
    </submittedName>
</protein>
<gene>
    <name evidence="1" type="ORF">F3J37_01895</name>
</gene>
<sequence length="220" mass="24202">MQNYSNKALMCLIYILGGISFVFLVAGNLPGAAFAALLTVGGVSTYRHKKNEFIDAGHRLEYQKNSNDIHASQLLVSRINSGDLPVELSLKALLKKNEVCHFSTEAELYEMRSKRYSTGSGSARVRVAKGFSVSTGSTRSYHTERILTKISMGELSITNKRVIFSGSEKSFECPIGKVINADDNNETLVIQYGNEPKYLNMDIGKSLIAVAVLKKLISQI</sequence>
<evidence type="ECO:0000313" key="1">
    <source>
        <dbReference type="EMBL" id="NIG17431.1"/>
    </source>
</evidence>
<dbReference type="EMBL" id="VWXC01000001">
    <property type="protein sequence ID" value="NIG17431.1"/>
    <property type="molecule type" value="Genomic_DNA"/>
</dbReference>
<dbReference type="RefSeq" id="WP_166931405.1">
    <property type="nucleotide sequence ID" value="NZ_VWXC01000001.1"/>
</dbReference>
<accession>A0ABX0RIJ1</accession>
<dbReference type="Proteomes" id="UP001515780">
    <property type="component" value="Unassembled WGS sequence"/>
</dbReference>
<proteinExistence type="predicted"/>
<reference evidence="1 2" key="1">
    <citation type="journal article" date="2019" name="bioRxiv">
        <title>Bacteria contribute to plant secondary compound degradation in a generalist herbivore system.</title>
        <authorList>
            <person name="Francoeur C.B."/>
            <person name="Khadempour L."/>
            <person name="Moreira-Soto R.D."/>
            <person name="Gotting K."/>
            <person name="Book A.J."/>
            <person name="Pinto-Tomas A.A."/>
            <person name="Keefover-Ring K."/>
            <person name="Currie C.R."/>
        </authorList>
    </citation>
    <scope>NUCLEOTIDE SEQUENCE [LARGE SCALE GENOMIC DNA]</scope>
    <source>
        <strain evidence="1">Al-1710</strain>
    </source>
</reference>
<comment type="caution">
    <text evidence="1">The sequence shown here is derived from an EMBL/GenBank/DDBJ whole genome shotgun (WGS) entry which is preliminary data.</text>
</comment>
<organism evidence="1 2">
    <name type="scientific">Candidatus Pantoea communis</name>
    <dbReference type="NCBI Taxonomy" id="2608354"/>
    <lineage>
        <taxon>Bacteria</taxon>
        <taxon>Pseudomonadati</taxon>
        <taxon>Pseudomonadota</taxon>
        <taxon>Gammaproteobacteria</taxon>
        <taxon>Enterobacterales</taxon>
        <taxon>Erwiniaceae</taxon>
        <taxon>Pantoea</taxon>
    </lineage>
</organism>
<keyword evidence="2" id="KW-1185">Reference proteome</keyword>
<name>A0ABX0RIJ1_9GAMM</name>
<evidence type="ECO:0000313" key="2">
    <source>
        <dbReference type="Proteomes" id="UP001515780"/>
    </source>
</evidence>